<dbReference type="InterPro" id="IPR036365">
    <property type="entry name" value="PGBD-like_sf"/>
</dbReference>
<protein>
    <submittedName>
        <fullName evidence="2">Peptidoglycan-binding domain-containing protein</fullName>
    </submittedName>
</protein>
<feature type="domain" description="Peptidoglycan binding-like" evidence="1">
    <location>
        <begin position="11"/>
        <end position="67"/>
    </location>
</feature>
<comment type="caution">
    <text evidence="2">The sequence shown here is derived from an EMBL/GenBank/DDBJ whole genome shotgun (WGS) entry which is preliminary data.</text>
</comment>
<evidence type="ECO:0000313" key="3">
    <source>
        <dbReference type="Proteomes" id="UP001207654"/>
    </source>
</evidence>
<proteinExistence type="predicted"/>
<sequence>MATNTQREGSRGPAVVQLQNMLNSKGFPVGAADGAFGPKTKGAVIAFQRAMGLAADGVVGPKTWAALGVAGATLGATQTNGGTHLTARLNNQPNGPGLATGSITVDGRTYQFNSGSRKLLSVPQGTYRVRAHRNSRSEPGFVRDGVGFSFLIEDAHRPNSDAMSDRRDKADGMRTLLRIHPDGGSIGTAGCIGIVGNGATLRQFRDGMNAELRRHGGTCTLRVQ</sequence>
<dbReference type="Gene3D" id="1.10.101.10">
    <property type="entry name" value="PGBD-like superfamily/PGBD"/>
    <property type="match status" value="1"/>
</dbReference>
<dbReference type="InterPro" id="IPR002477">
    <property type="entry name" value="Peptidoglycan-bd-like"/>
</dbReference>
<dbReference type="Proteomes" id="UP001207654">
    <property type="component" value="Unassembled WGS sequence"/>
</dbReference>
<dbReference type="SUPFAM" id="SSF47090">
    <property type="entry name" value="PGBD-like"/>
    <property type="match status" value="1"/>
</dbReference>
<dbReference type="Pfam" id="PF01471">
    <property type="entry name" value="PG_binding_1"/>
    <property type="match status" value="1"/>
</dbReference>
<gene>
    <name evidence="2" type="ORF">OV287_07280</name>
</gene>
<evidence type="ECO:0000313" key="2">
    <source>
        <dbReference type="EMBL" id="MCY1074284.1"/>
    </source>
</evidence>
<evidence type="ECO:0000259" key="1">
    <source>
        <dbReference type="Pfam" id="PF01471"/>
    </source>
</evidence>
<reference evidence="2 3" key="1">
    <citation type="submission" date="2022-11" db="EMBL/GenBank/DDBJ databases">
        <title>Minimal conservation of predation-associated metabolite biosynthetic gene clusters underscores biosynthetic potential of Myxococcota including descriptions for ten novel species: Archangium lansinium sp. nov., Myxococcus landrumus sp. nov., Nannocystis bai.</title>
        <authorList>
            <person name="Ahearne A."/>
            <person name="Stevens C."/>
            <person name="Phillips K."/>
        </authorList>
    </citation>
    <scope>NUCLEOTIDE SEQUENCE [LARGE SCALE GENOMIC DNA]</scope>
    <source>
        <strain evidence="2 3">MIWBW</strain>
    </source>
</reference>
<name>A0ABT3ZZ14_9BACT</name>
<dbReference type="EMBL" id="JAPNKA010000001">
    <property type="protein sequence ID" value="MCY1074284.1"/>
    <property type="molecule type" value="Genomic_DNA"/>
</dbReference>
<dbReference type="InterPro" id="IPR036366">
    <property type="entry name" value="PGBDSf"/>
</dbReference>
<keyword evidence="3" id="KW-1185">Reference proteome</keyword>
<dbReference type="RefSeq" id="WP_267533258.1">
    <property type="nucleotide sequence ID" value="NZ_JAPNKA010000001.1"/>
</dbReference>
<accession>A0ABT3ZZ14</accession>
<organism evidence="2 3">
    <name type="scientific">Archangium lansingense</name>
    <dbReference type="NCBI Taxonomy" id="2995310"/>
    <lineage>
        <taxon>Bacteria</taxon>
        <taxon>Pseudomonadati</taxon>
        <taxon>Myxococcota</taxon>
        <taxon>Myxococcia</taxon>
        <taxon>Myxococcales</taxon>
        <taxon>Cystobacterineae</taxon>
        <taxon>Archangiaceae</taxon>
        <taxon>Archangium</taxon>
    </lineage>
</organism>